<accession>A0A0M3J8S7</accession>
<evidence type="ECO:0000313" key="2">
    <source>
        <dbReference type="Proteomes" id="UP000267096"/>
    </source>
</evidence>
<organism evidence="3">
    <name type="scientific">Anisakis simplex</name>
    <name type="common">Herring worm</name>
    <dbReference type="NCBI Taxonomy" id="6269"/>
    <lineage>
        <taxon>Eukaryota</taxon>
        <taxon>Metazoa</taxon>
        <taxon>Ecdysozoa</taxon>
        <taxon>Nematoda</taxon>
        <taxon>Chromadorea</taxon>
        <taxon>Rhabditida</taxon>
        <taxon>Spirurina</taxon>
        <taxon>Ascaridomorpha</taxon>
        <taxon>Ascaridoidea</taxon>
        <taxon>Anisakidae</taxon>
        <taxon>Anisakis</taxon>
        <taxon>Anisakis simplex complex</taxon>
    </lineage>
</organism>
<reference evidence="1 2" key="2">
    <citation type="submission" date="2018-11" db="EMBL/GenBank/DDBJ databases">
        <authorList>
            <consortium name="Pathogen Informatics"/>
        </authorList>
    </citation>
    <scope>NUCLEOTIDE SEQUENCE [LARGE SCALE GENOMIC DNA]</scope>
</reference>
<dbReference type="WBParaSite" id="ASIM_0000398501-mRNA-1">
    <property type="protein sequence ID" value="ASIM_0000398501-mRNA-1"/>
    <property type="gene ID" value="ASIM_0000398501"/>
</dbReference>
<keyword evidence="2" id="KW-1185">Reference proteome</keyword>
<dbReference type="EMBL" id="UYRR01006191">
    <property type="protein sequence ID" value="VDK22421.1"/>
    <property type="molecule type" value="Genomic_DNA"/>
</dbReference>
<dbReference type="AlphaFoldDB" id="A0A0M3J8S7"/>
<reference evidence="3" key="1">
    <citation type="submission" date="2017-02" db="UniProtKB">
        <authorList>
            <consortium name="WormBaseParasite"/>
        </authorList>
    </citation>
    <scope>IDENTIFICATION</scope>
</reference>
<evidence type="ECO:0000313" key="3">
    <source>
        <dbReference type="WBParaSite" id="ASIM_0000398501-mRNA-1"/>
    </source>
</evidence>
<name>A0A0M3J8S7_ANISI</name>
<proteinExistence type="predicted"/>
<gene>
    <name evidence="1" type="ORF">ASIM_LOCUS3810</name>
</gene>
<dbReference type="Proteomes" id="UP000267096">
    <property type="component" value="Unassembled WGS sequence"/>
</dbReference>
<sequence>MLRSFVTDAELGQALALTSNSPYLLTTHYSIRHQLSGIFPESQCSVFGYPHQDPQLWMIIRRNKFTRTQVFMTSRTQLFVNEQDIDTFLMLAMPYLLELSEFAARILGIQLSKYSFNQSLVHL</sequence>
<protein>
    <submittedName>
        <fullName evidence="3">Transcriptional regulator</fullName>
    </submittedName>
</protein>
<dbReference type="OrthoDB" id="5778665at2759"/>
<evidence type="ECO:0000313" key="1">
    <source>
        <dbReference type="EMBL" id="VDK22421.1"/>
    </source>
</evidence>